<accession>W8RQL8</accession>
<evidence type="ECO:0000313" key="7">
    <source>
        <dbReference type="Proteomes" id="UP000019522"/>
    </source>
</evidence>
<dbReference type="InterPro" id="IPR029467">
    <property type="entry name" value="Cyt_c7-like"/>
</dbReference>
<dbReference type="SUPFAM" id="SSF48452">
    <property type="entry name" value="TPR-like"/>
    <property type="match status" value="1"/>
</dbReference>
<evidence type="ECO:0000256" key="1">
    <source>
        <dbReference type="ARBA" id="ARBA00022729"/>
    </source>
</evidence>
<dbReference type="PANTHER" id="PTHR35038">
    <property type="entry name" value="DISSIMILATORY SULFITE REDUCTASE SIRA"/>
    <property type="match status" value="1"/>
</dbReference>
<evidence type="ECO:0000259" key="5">
    <source>
        <dbReference type="Pfam" id="PF14522"/>
    </source>
</evidence>
<name>W8RQL8_STUST</name>
<dbReference type="PATRIC" id="fig|316.77.peg.843"/>
<organism evidence="6 7">
    <name type="scientific">Stutzerimonas stutzeri</name>
    <name type="common">Pseudomonas stutzeri</name>
    <dbReference type="NCBI Taxonomy" id="316"/>
    <lineage>
        <taxon>Bacteria</taxon>
        <taxon>Pseudomonadati</taxon>
        <taxon>Pseudomonadota</taxon>
        <taxon>Gammaproteobacteria</taxon>
        <taxon>Pseudomonadales</taxon>
        <taxon>Pseudomonadaceae</taxon>
        <taxon>Stutzerimonas</taxon>
    </lineage>
</organism>
<dbReference type="PROSITE" id="PS50005">
    <property type="entry name" value="TPR"/>
    <property type="match status" value="1"/>
</dbReference>
<dbReference type="KEGG" id="pstt:CH92_04255"/>
<reference evidence="6 7" key="2">
    <citation type="submission" date="2014-03" db="EMBL/GenBank/DDBJ databases">
        <authorList>
            <person name="Baltrus D."/>
            <person name="Dougherty K."/>
        </authorList>
    </citation>
    <scope>NUCLEOTIDE SEQUENCE</scope>
    <source>
        <strain evidence="6 7">28a24</strain>
    </source>
</reference>
<dbReference type="Pfam" id="PF12895">
    <property type="entry name" value="ANAPC3"/>
    <property type="match status" value="1"/>
</dbReference>
<dbReference type="PANTHER" id="PTHR35038:SF8">
    <property type="entry name" value="C-TYPE POLYHEME CYTOCHROME OMCC"/>
    <property type="match status" value="1"/>
</dbReference>
<dbReference type="GO" id="GO:0016491">
    <property type="term" value="F:oxidoreductase activity"/>
    <property type="evidence" value="ECO:0007669"/>
    <property type="project" value="TreeGrafter"/>
</dbReference>
<dbReference type="InterPro" id="IPR036280">
    <property type="entry name" value="Multihaem_cyt_sf"/>
</dbReference>
<dbReference type="Gene3D" id="1.25.40.10">
    <property type="entry name" value="Tetratricopeptide repeat domain"/>
    <property type="match status" value="2"/>
</dbReference>
<feature type="domain" description="Cytochrome c-552/4" evidence="4">
    <location>
        <begin position="180"/>
        <end position="219"/>
    </location>
</feature>
<protein>
    <submittedName>
        <fullName evidence="6">Cytochrome C</fullName>
    </submittedName>
</protein>
<keyword evidence="1 3" id="KW-0732">Signal</keyword>
<dbReference type="InterPro" id="IPR019734">
    <property type="entry name" value="TPR_rpt"/>
</dbReference>
<feature type="signal peptide" evidence="3">
    <location>
        <begin position="1"/>
        <end position="30"/>
    </location>
</feature>
<dbReference type="Pfam" id="PF14522">
    <property type="entry name" value="Cytochrome_C7"/>
    <property type="match status" value="1"/>
</dbReference>
<feature type="domain" description="Cytochrome c-552/4" evidence="4">
    <location>
        <begin position="38"/>
        <end position="65"/>
    </location>
</feature>
<feature type="chain" id="PRO_5004912781" evidence="3">
    <location>
        <begin position="31"/>
        <end position="743"/>
    </location>
</feature>
<dbReference type="Pfam" id="PF13435">
    <property type="entry name" value="Cytochrome_C554"/>
    <property type="match status" value="2"/>
</dbReference>
<evidence type="ECO:0000256" key="3">
    <source>
        <dbReference type="SAM" id="SignalP"/>
    </source>
</evidence>
<evidence type="ECO:0000259" key="4">
    <source>
        <dbReference type="Pfam" id="PF13435"/>
    </source>
</evidence>
<dbReference type="EMBL" id="CP007441">
    <property type="protein sequence ID" value="AHL74341.1"/>
    <property type="molecule type" value="Genomic_DNA"/>
</dbReference>
<dbReference type="AlphaFoldDB" id="W8RQL8"/>
<keyword evidence="2" id="KW-0802">TPR repeat</keyword>
<dbReference type="SMART" id="SM00028">
    <property type="entry name" value="TPR"/>
    <property type="match status" value="3"/>
</dbReference>
<reference evidence="7" key="1">
    <citation type="journal article" date="2014" name="Genome Announc.">
        <title>Complete Genome Sequence of the Highly Transformable Pseudomonas stutzeri Strain 28a24.</title>
        <authorList>
            <person name="Smith B.A."/>
            <person name="Dougherty K.M."/>
            <person name="Baltrus D.A."/>
        </authorList>
    </citation>
    <scope>NUCLEOTIDE SEQUENCE [LARGE SCALE GENOMIC DNA]</scope>
    <source>
        <strain evidence="7">28a24</strain>
    </source>
</reference>
<dbReference type="Pfam" id="PF13181">
    <property type="entry name" value="TPR_8"/>
    <property type="match status" value="1"/>
</dbReference>
<dbReference type="InterPro" id="IPR011990">
    <property type="entry name" value="TPR-like_helical_dom_sf"/>
</dbReference>
<gene>
    <name evidence="6" type="ORF">CH92_04255</name>
</gene>
<dbReference type="Proteomes" id="UP000019522">
    <property type="component" value="Chromosome"/>
</dbReference>
<dbReference type="Gene3D" id="1.10.1130.10">
    <property type="entry name" value="Flavocytochrome C3, Chain A"/>
    <property type="match status" value="2"/>
</dbReference>
<dbReference type="SUPFAM" id="SSF48695">
    <property type="entry name" value="Multiheme cytochromes"/>
    <property type="match status" value="1"/>
</dbReference>
<feature type="domain" description="Cytochrome c7-like" evidence="5">
    <location>
        <begin position="348"/>
        <end position="430"/>
    </location>
</feature>
<sequence length="743" mass="82465">MTYKFKNRLGYTIYHAVLFALLLLSLNSLASEYVGSESCKTCHTEEYEHWRQSHHFAAIAEATDETVKGDFNDSRFTYNGVTSRFYRKGDGFFVLTDNAAGELEEFEVTHTFGIYPLQQYLIDFPNGRKQVLGIIWDTRPKEEGGQRWYHLFPDSPSMSHGEPAVTSKDPLHWTGIYFNWNSRCASCHSTDLKKGYASSENRYDTQWSEISVGCEACHGPATSHLAWVSQQEGSRQSHAGFGVSLVDEGIWKTVQDISQGDATSPTLKRSGPRADVQMQQCASCHSRRLELGQPDPRISYYDTHLLSLLEPPLYHADGQVRDEVFEWGSFLQSKMHHEGVTCSNCHNPHSLHLKAEGNALCTQCHSAAVFDAPKHHNHPTESTGSFCVNCHMPSTTFMGVDTRRDHSLRIPRPEQSAAVGAPDACTQCHSDQDAAWAQSNIESWLNATGKKLAKHPFAEAFHAADSGHADAGPQLLSIAQDASLPAIARGSAILRHAPFHNQQSVEALSKLLSDPEPLVRLGALRSMNTLPLQLRYQVLAPHLGEQTMSLRVEIARLLAGLELNQIDARHKKQLDALYDDFIQVATYNGDTPESLISLGQFYIDRQEYEAAETALNQAVAVAPRHENALLSLADFYRRTARDAAAAPLLERAVTAAPDSPAGHYAMGLFHVRQQDYEAAANALRVATELASADPRYAYTYALALDKLGRTSEAVGFLRQWSEAHEPDPKVNQVLSGLLAKQQK</sequence>
<dbReference type="InterPro" id="IPR051829">
    <property type="entry name" value="Multiheme_Cytochr_ET"/>
</dbReference>
<evidence type="ECO:0000256" key="2">
    <source>
        <dbReference type="PROSITE-ProRule" id="PRU00339"/>
    </source>
</evidence>
<proteinExistence type="predicted"/>
<evidence type="ECO:0000313" key="6">
    <source>
        <dbReference type="EMBL" id="AHL74341.1"/>
    </source>
</evidence>
<dbReference type="InterPro" id="IPR023155">
    <property type="entry name" value="Cyt_c-552/4"/>
</dbReference>
<feature type="repeat" description="TPR" evidence="2">
    <location>
        <begin position="592"/>
        <end position="625"/>
    </location>
</feature>
<dbReference type="OrthoDB" id="9814800at2"/>